<reference evidence="3" key="1">
    <citation type="journal article" date="2018" name="Nat. Genet.">
        <title>Extensive intraspecific gene order and gene structural variations between Mo17 and other maize genomes.</title>
        <authorList>
            <person name="Sun S."/>
            <person name="Zhou Y."/>
            <person name="Chen J."/>
            <person name="Shi J."/>
            <person name="Zhao H."/>
            <person name="Zhao H."/>
            <person name="Song W."/>
            <person name="Zhang M."/>
            <person name="Cui Y."/>
            <person name="Dong X."/>
            <person name="Liu H."/>
            <person name="Ma X."/>
            <person name="Jiao Y."/>
            <person name="Wang B."/>
            <person name="Wei X."/>
            <person name="Stein J.C."/>
            <person name="Glaubitz J.C."/>
            <person name="Lu F."/>
            <person name="Yu G."/>
            <person name="Liang C."/>
            <person name="Fengler K."/>
            <person name="Li B."/>
            <person name="Rafalski A."/>
            <person name="Schnable P.S."/>
            <person name="Ware D.H."/>
            <person name="Buckler E.S."/>
            <person name="Lai J."/>
        </authorList>
    </citation>
    <scope>NUCLEOTIDE SEQUENCE [LARGE SCALE GENOMIC DNA]</scope>
    <source>
        <tissue evidence="3">Seedling</tissue>
    </source>
</reference>
<sequence length="107" mass="11642">MEPDPVAAGASSSPPPSPAPAMSPPWKTRVTGKALAEISIVTGSVLVGELSLLSVLAAGQLVKSHMKFLKRASIHRETMCVLWLKLLNELKFRKRTEIVRLVQTKLQ</sequence>
<comment type="caution">
    <text evidence="3">The sequence shown here is derived from an EMBL/GenBank/DDBJ whole genome shotgun (WGS) entry which is preliminary data.</text>
</comment>
<feature type="region of interest" description="Disordered" evidence="1">
    <location>
        <begin position="1"/>
        <end position="26"/>
    </location>
</feature>
<accession>A0A3L6GBX9</accession>
<feature type="transmembrane region" description="Helical" evidence="2">
    <location>
        <begin position="38"/>
        <end position="62"/>
    </location>
</feature>
<dbReference type="InterPro" id="IPR009029">
    <property type="entry name" value="HMG_CoA_Rdtase_sub-bd_dom_sf"/>
</dbReference>
<dbReference type="AlphaFoldDB" id="A0A3L6GBX9"/>
<evidence type="ECO:0000313" key="3">
    <source>
        <dbReference type="EMBL" id="PWZ45399.1"/>
    </source>
</evidence>
<proteinExistence type="predicted"/>
<dbReference type="SUPFAM" id="SSF56542">
    <property type="entry name" value="Substrate-binding domain of HMG-CoA reductase"/>
    <property type="match status" value="1"/>
</dbReference>
<evidence type="ECO:0000256" key="1">
    <source>
        <dbReference type="SAM" id="MobiDB-lite"/>
    </source>
</evidence>
<dbReference type="GO" id="GO:0016616">
    <property type="term" value="F:oxidoreductase activity, acting on the CH-OH group of donors, NAD or NADP as acceptor"/>
    <property type="evidence" value="ECO:0007669"/>
    <property type="project" value="InterPro"/>
</dbReference>
<evidence type="ECO:0000256" key="2">
    <source>
        <dbReference type="SAM" id="Phobius"/>
    </source>
</evidence>
<organism evidence="3">
    <name type="scientific">Zea mays</name>
    <name type="common">Maize</name>
    <dbReference type="NCBI Taxonomy" id="4577"/>
    <lineage>
        <taxon>Eukaryota</taxon>
        <taxon>Viridiplantae</taxon>
        <taxon>Streptophyta</taxon>
        <taxon>Embryophyta</taxon>
        <taxon>Tracheophyta</taxon>
        <taxon>Spermatophyta</taxon>
        <taxon>Magnoliopsida</taxon>
        <taxon>Liliopsida</taxon>
        <taxon>Poales</taxon>
        <taxon>Poaceae</taxon>
        <taxon>PACMAD clade</taxon>
        <taxon>Panicoideae</taxon>
        <taxon>Andropogonodae</taxon>
        <taxon>Andropogoneae</taxon>
        <taxon>Tripsacinae</taxon>
        <taxon>Zea</taxon>
    </lineage>
</organism>
<protein>
    <submittedName>
        <fullName evidence="3">Uncharacterized protein</fullName>
    </submittedName>
</protein>
<keyword evidence="2" id="KW-0812">Transmembrane</keyword>
<dbReference type="EMBL" id="NCVQ01000002">
    <property type="protein sequence ID" value="PWZ45399.1"/>
    <property type="molecule type" value="Genomic_DNA"/>
</dbReference>
<gene>
    <name evidence="3" type="ORF">Zm00014a_016650</name>
</gene>
<dbReference type="GO" id="GO:0015936">
    <property type="term" value="P:coenzyme A metabolic process"/>
    <property type="evidence" value="ECO:0007669"/>
    <property type="project" value="InterPro"/>
</dbReference>
<keyword evidence="2" id="KW-1133">Transmembrane helix</keyword>
<name>A0A3L6GBX9_MAIZE</name>
<feature type="compositionally biased region" description="Low complexity" evidence="1">
    <location>
        <begin position="1"/>
        <end position="12"/>
    </location>
</feature>
<feature type="compositionally biased region" description="Pro residues" evidence="1">
    <location>
        <begin position="13"/>
        <end position="23"/>
    </location>
</feature>
<dbReference type="Proteomes" id="UP000251960">
    <property type="component" value="Chromosome 10"/>
</dbReference>
<keyword evidence="2" id="KW-0472">Membrane</keyword>